<feature type="region of interest" description="Disordered" evidence="1">
    <location>
        <begin position="105"/>
        <end position="128"/>
    </location>
</feature>
<feature type="non-terminal residue" evidence="2">
    <location>
        <position position="1"/>
    </location>
</feature>
<accession>A0A1A8CAC9</accession>
<name>A0A1A8CAC9_NOTKA</name>
<gene>
    <name evidence="2" type="primary">Nfu_g_1_018194</name>
</gene>
<dbReference type="EMBL" id="HADZ01011744">
    <property type="protein sequence ID" value="SBP75685.1"/>
    <property type="molecule type" value="Transcribed_RNA"/>
</dbReference>
<sequence>QDFFFNSENRVGVSACPDGPHPVGYILDSWKQWNIICLSQRSVEDIEDIWIIGLIFTGFFSNWNGMISGILENWEFRGDWSATRTHRKSQPCGDCSDWDAAQGESQVRGPSCDPRVSAQNGCDLGESH</sequence>
<protein>
    <submittedName>
        <fullName evidence="2">Uncharacterized protein</fullName>
    </submittedName>
</protein>
<feature type="non-terminal residue" evidence="2">
    <location>
        <position position="128"/>
    </location>
</feature>
<dbReference type="AlphaFoldDB" id="A0A1A8CAC9"/>
<reference evidence="2" key="1">
    <citation type="submission" date="2016-05" db="EMBL/GenBank/DDBJ databases">
        <authorList>
            <person name="Lavstsen T."/>
            <person name="Jespersen J.S."/>
        </authorList>
    </citation>
    <scope>NUCLEOTIDE SEQUENCE</scope>
    <source>
        <tissue evidence="2">Brain</tissue>
    </source>
</reference>
<organism evidence="2">
    <name type="scientific">Nothobranchius kadleci</name>
    <name type="common">African annual killifish</name>
    <dbReference type="NCBI Taxonomy" id="1051664"/>
    <lineage>
        <taxon>Eukaryota</taxon>
        <taxon>Metazoa</taxon>
        <taxon>Chordata</taxon>
        <taxon>Craniata</taxon>
        <taxon>Vertebrata</taxon>
        <taxon>Euteleostomi</taxon>
        <taxon>Actinopterygii</taxon>
        <taxon>Neopterygii</taxon>
        <taxon>Teleostei</taxon>
        <taxon>Neoteleostei</taxon>
        <taxon>Acanthomorphata</taxon>
        <taxon>Ovalentaria</taxon>
        <taxon>Atherinomorphae</taxon>
        <taxon>Cyprinodontiformes</taxon>
        <taxon>Nothobranchiidae</taxon>
        <taxon>Nothobranchius</taxon>
    </lineage>
</organism>
<reference evidence="2" key="2">
    <citation type="submission" date="2016-06" db="EMBL/GenBank/DDBJ databases">
        <title>The genome of a short-lived fish provides insights into sex chromosome evolution and the genetic control of aging.</title>
        <authorList>
            <person name="Reichwald K."/>
            <person name="Felder M."/>
            <person name="Petzold A."/>
            <person name="Koch P."/>
            <person name="Groth M."/>
            <person name="Platzer M."/>
        </authorList>
    </citation>
    <scope>NUCLEOTIDE SEQUENCE</scope>
    <source>
        <tissue evidence="2">Brain</tissue>
    </source>
</reference>
<evidence type="ECO:0000313" key="2">
    <source>
        <dbReference type="EMBL" id="SBP75685.1"/>
    </source>
</evidence>
<evidence type="ECO:0000256" key="1">
    <source>
        <dbReference type="SAM" id="MobiDB-lite"/>
    </source>
</evidence>
<proteinExistence type="predicted"/>